<reference evidence="1 2" key="1">
    <citation type="submission" date="2019-05" db="EMBL/GenBank/DDBJ databases">
        <title>Another draft genome of Portunus trituberculatus and its Hox gene families provides insights of decapod evolution.</title>
        <authorList>
            <person name="Jeong J.-H."/>
            <person name="Song I."/>
            <person name="Kim S."/>
            <person name="Choi T."/>
            <person name="Kim D."/>
            <person name="Ryu S."/>
            <person name="Kim W."/>
        </authorList>
    </citation>
    <scope>NUCLEOTIDE SEQUENCE [LARGE SCALE GENOMIC DNA]</scope>
    <source>
        <tissue evidence="1">Muscle</tissue>
    </source>
</reference>
<accession>A0A5B7DIT1</accession>
<proteinExistence type="predicted"/>
<dbReference type="Proteomes" id="UP000324222">
    <property type="component" value="Unassembled WGS sequence"/>
</dbReference>
<evidence type="ECO:0000313" key="1">
    <source>
        <dbReference type="EMBL" id="MPC21441.1"/>
    </source>
</evidence>
<organism evidence="1 2">
    <name type="scientific">Portunus trituberculatus</name>
    <name type="common">Swimming crab</name>
    <name type="synonym">Neptunus trituberculatus</name>
    <dbReference type="NCBI Taxonomy" id="210409"/>
    <lineage>
        <taxon>Eukaryota</taxon>
        <taxon>Metazoa</taxon>
        <taxon>Ecdysozoa</taxon>
        <taxon>Arthropoda</taxon>
        <taxon>Crustacea</taxon>
        <taxon>Multicrustacea</taxon>
        <taxon>Malacostraca</taxon>
        <taxon>Eumalacostraca</taxon>
        <taxon>Eucarida</taxon>
        <taxon>Decapoda</taxon>
        <taxon>Pleocyemata</taxon>
        <taxon>Brachyura</taxon>
        <taxon>Eubrachyura</taxon>
        <taxon>Portunoidea</taxon>
        <taxon>Portunidae</taxon>
        <taxon>Portuninae</taxon>
        <taxon>Portunus</taxon>
    </lineage>
</organism>
<comment type="caution">
    <text evidence="1">The sequence shown here is derived from an EMBL/GenBank/DDBJ whole genome shotgun (WGS) entry which is preliminary data.</text>
</comment>
<protein>
    <submittedName>
        <fullName evidence="1">Uncharacterized protein</fullName>
    </submittedName>
</protein>
<dbReference type="AlphaFoldDB" id="A0A5B7DIT1"/>
<dbReference type="EMBL" id="VSRR010000976">
    <property type="protein sequence ID" value="MPC21441.1"/>
    <property type="molecule type" value="Genomic_DNA"/>
</dbReference>
<evidence type="ECO:0000313" key="2">
    <source>
        <dbReference type="Proteomes" id="UP000324222"/>
    </source>
</evidence>
<keyword evidence="2" id="KW-1185">Reference proteome</keyword>
<gene>
    <name evidence="1" type="ORF">E2C01_014427</name>
</gene>
<sequence>MKTFETLLQISTRAYSSEDKTSRTFDNAHPGRLVGLCCELMKMCVSYPNSTATKEHKERINSSRLVDCSTR</sequence>
<name>A0A5B7DIT1_PORTR</name>